<proteinExistence type="predicted"/>
<dbReference type="Proteomes" id="UP000180246">
    <property type="component" value="Unassembled WGS sequence"/>
</dbReference>
<organism evidence="1 2">
    <name type="scientific">Massilia timonae</name>
    <dbReference type="NCBI Taxonomy" id="47229"/>
    <lineage>
        <taxon>Bacteria</taxon>
        <taxon>Pseudomonadati</taxon>
        <taxon>Pseudomonadota</taxon>
        <taxon>Betaproteobacteria</taxon>
        <taxon>Burkholderiales</taxon>
        <taxon>Oxalobacteraceae</taxon>
        <taxon>Telluria group</taxon>
        <taxon>Massilia</taxon>
    </lineage>
</organism>
<protein>
    <submittedName>
        <fullName evidence="1">Uncharacterized protein</fullName>
    </submittedName>
</protein>
<reference evidence="1 2" key="1">
    <citation type="submission" date="2014-10" db="EMBL/GenBank/DDBJ databases">
        <authorList>
            <person name="Seo M.-J."/>
            <person name="Seok Y.J."/>
            <person name="Cha I.-T."/>
        </authorList>
    </citation>
    <scope>NUCLEOTIDE SEQUENCE [LARGE SCALE GENOMIC DNA]</scope>
    <source>
        <strain evidence="1 2">NEU</strain>
    </source>
</reference>
<name>A0A1S2NFZ8_9BURK</name>
<accession>A0A1S2NFZ8</accession>
<evidence type="ECO:0000313" key="2">
    <source>
        <dbReference type="Proteomes" id="UP000180246"/>
    </source>
</evidence>
<evidence type="ECO:0000313" key="1">
    <source>
        <dbReference type="EMBL" id="OIJ43700.1"/>
    </source>
</evidence>
<dbReference type="AlphaFoldDB" id="A0A1S2NFZ8"/>
<comment type="caution">
    <text evidence="1">The sequence shown here is derived from an EMBL/GenBank/DDBJ whole genome shotgun (WGS) entry which is preliminary data.</text>
</comment>
<sequence>MSEISQPVPTTDHTFQVYYSKADRQIRWKFDGADDIDTCKVYTSDSIAFSIQPEADDSGGAVVQSVLLSGSQSDQTKGAPFEEGALIDLSQTMKLKVGTSTGLWGFSIAFTVAHADSTTSFYFVPDPELQVGSIRA</sequence>
<dbReference type="RefSeq" id="WP_005665884.1">
    <property type="nucleotide sequence ID" value="NZ_DAMAFS010000005.1"/>
</dbReference>
<gene>
    <name evidence="1" type="ORF">LO55_2502</name>
</gene>
<dbReference type="EMBL" id="JRYB01000001">
    <property type="protein sequence ID" value="OIJ43700.1"/>
    <property type="molecule type" value="Genomic_DNA"/>
</dbReference>